<protein>
    <submittedName>
        <fullName evidence="1">Uncharacterized protein</fullName>
    </submittedName>
</protein>
<dbReference type="Proteomes" id="UP000004016">
    <property type="component" value="Unassembled WGS sequence"/>
</dbReference>
<sequence length="33" mass="3689">MSSYLQILKKKFTAVNTAKKNMTEDANKAKNTA</sequence>
<dbReference type="AlphaFoldDB" id="A6BEH6"/>
<dbReference type="EMBL" id="AAXB02000002">
    <property type="protein sequence ID" value="EDM64015.1"/>
    <property type="molecule type" value="Genomic_DNA"/>
</dbReference>
<accession>A6BEH6</accession>
<evidence type="ECO:0000313" key="2">
    <source>
        <dbReference type="Proteomes" id="UP000004016"/>
    </source>
</evidence>
<gene>
    <name evidence="1" type="ORF">DORLON_00693</name>
</gene>
<evidence type="ECO:0000313" key="1">
    <source>
        <dbReference type="EMBL" id="EDM64015.1"/>
    </source>
</evidence>
<reference evidence="1 2" key="2">
    <citation type="submission" date="2007-04" db="EMBL/GenBank/DDBJ databases">
        <title>Draft genome sequence of Dorea longicatena (DSM 13814).</title>
        <authorList>
            <person name="Sudarsanam P."/>
            <person name="Ley R."/>
            <person name="Guruge J."/>
            <person name="Turnbaugh P.J."/>
            <person name="Mahowald M."/>
            <person name="Liep D."/>
            <person name="Gordon J."/>
        </authorList>
    </citation>
    <scope>NUCLEOTIDE SEQUENCE [LARGE SCALE GENOMIC DNA]</scope>
    <source>
        <strain evidence="1 2">DSM 13814</strain>
    </source>
</reference>
<comment type="caution">
    <text evidence="1">The sequence shown here is derived from an EMBL/GenBank/DDBJ whole genome shotgun (WGS) entry which is preliminary data.</text>
</comment>
<name>A6BEH6_9FIRM</name>
<proteinExistence type="predicted"/>
<organism evidence="1 2">
    <name type="scientific">Dorea longicatena DSM 13814</name>
    <dbReference type="NCBI Taxonomy" id="411462"/>
    <lineage>
        <taxon>Bacteria</taxon>
        <taxon>Bacillati</taxon>
        <taxon>Bacillota</taxon>
        <taxon>Clostridia</taxon>
        <taxon>Lachnospirales</taxon>
        <taxon>Lachnospiraceae</taxon>
        <taxon>Dorea</taxon>
    </lineage>
</organism>
<dbReference type="HOGENOM" id="CLU_3381603_0_0_9"/>
<reference evidence="1 2" key="1">
    <citation type="submission" date="2007-03" db="EMBL/GenBank/DDBJ databases">
        <authorList>
            <person name="Fulton L."/>
            <person name="Clifton S."/>
            <person name="Fulton B."/>
            <person name="Xu J."/>
            <person name="Minx P."/>
            <person name="Pepin K.H."/>
            <person name="Johnson M."/>
            <person name="Thiruvilangam P."/>
            <person name="Bhonagiri V."/>
            <person name="Nash W.E."/>
            <person name="Mardis E.R."/>
            <person name="Wilson R.K."/>
        </authorList>
    </citation>
    <scope>NUCLEOTIDE SEQUENCE [LARGE SCALE GENOMIC DNA]</scope>
    <source>
        <strain evidence="1 2">DSM 13814</strain>
    </source>
</reference>